<dbReference type="InterPro" id="IPR035986">
    <property type="entry name" value="PKD_dom_sf"/>
</dbReference>
<dbReference type="OrthoDB" id="3288201at2"/>
<name>A0A1H2D0F9_9ACTN</name>
<dbReference type="InterPro" id="IPR013783">
    <property type="entry name" value="Ig-like_fold"/>
</dbReference>
<keyword evidence="4" id="KW-1185">Reference proteome</keyword>
<gene>
    <name evidence="3" type="ORF">SAMN04489716_7564</name>
</gene>
<dbReference type="SUPFAM" id="SSF49299">
    <property type="entry name" value="PKD domain"/>
    <property type="match status" value="1"/>
</dbReference>
<reference evidence="3 4" key="1">
    <citation type="submission" date="2016-10" db="EMBL/GenBank/DDBJ databases">
        <authorList>
            <person name="de Groot N.N."/>
        </authorList>
    </citation>
    <scope>NUCLEOTIDE SEQUENCE [LARGE SCALE GENOMIC DNA]</scope>
    <source>
        <strain evidence="3 4">DSM 43941</strain>
    </source>
</reference>
<dbReference type="RefSeq" id="WP_157751965.1">
    <property type="nucleotide sequence ID" value="NZ_BOMJ01000026.1"/>
</dbReference>
<feature type="domain" description="PKD" evidence="2">
    <location>
        <begin position="146"/>
        <end position="202"/>
    </location>
</feature>
<protein>
    <submittedName>
        <fullName evidence="3">5'-nucleotidase</fullName>
    </submittedName>
</protein>
<accession>A0A1H2D0F9</accession>
<evidence type="ECO:0000259" key="2">
    <source>
        <dbReference type="PROSITE" id="PS50093"/>
    </source>
</evidence>
<dbReference type="Pfam" id="PF00801">
    <property type="entry name" value="PKD"/>
    <property type="match status" value="1"/>
</dbReference>
<dbReference type="InterPro" id="IPR000601">
    <property type="entry name" value="PKD_dom"/>
</dbReference>
<proteinExistence type="predicted"/>
<sequence length="428" mass="45297">MKSRLIRPALAALVGGAIVAGGAVYGSPALAEDPSPAVSESESASPSPSESESESSSPSPSVSESESESASPSPSPSESSAAPSPSVSISPSSSPSPDKDTKGPTKANFKLNYTAVWLGQVVTFTQTAADLADPTDATAKLSRVVNWGDGTTTPLAASTTTVRKTYSRKGSFKVVVTVTDPAGNRLVTPAKTVAVTTATGTVTLSKKTVYHGQPFTITTKKIPAGATYFRIDWSDGWASLHKAKNGAAITGRVLYQWKWDAAQGEYVRVGGKIAGKRAIKISWYNAKGYSVNQGVGTLNVLKDSSRPALTITKPSAANKASSWKTIKGTASDKGSGVSYVYMTVQRATSTGKYYCLTKAKKWKRVYSDTDVWNYCYSAGVPAKIVKGKWSVTIPAGITKNQMILVDAWVYDNADLYRDKSREATITRN</sequence>
<dbReference type="AlphaFoldDB" id="A0A1H2D0F9"/>
<feature type="region of interest" description="Disordered" evidence="1">
    <location>
        <begin position="26"/>
        <end position="106"/>
    </location>
</feature>
<evidence type="ECO:0000256" key="1">
    <source>
        <dbReference type="SAM" id="MobiDB-lite"/>
    </source>
</evidence>
<dbReference type="GO" id="GO:0005975">
    <property type="term" value="P:carbohydrate metabolic process"/>
    <property type="evidence" value="ECO:0007669"/>
    <property type="project" value="UniProtKB-ARBA"/>
</dbReference>
<evidence type="ECO:0000313" key="4">
    <source>
        <dbReference type="Proteomes" id="UP000198688"/>
    </source>
</evidence>
<dbReference type="STRING" id="113562.SAMN04489716_7564"/>
<dbReference type="EMBL" id="LT629758">
    <property type="protein sequence ID" value="SDT76258.1"/>
    <property type="molecule type" value="Genomic_DNA"/>
</dbReference>
<feature type="compositionally biased region" description="Low complexity" evidence="1">
    <location>
        <begin position="34"/>
        <end position="96"/>
    </location>
</feature>
<dbReference type="Gene3D" id="2.60.40.10">
    <property type="entry name" value="Immunoglobulins"/>
    <property type="match status" value="1"/>
</dbReference>
<evidence type="ECO:0000313" key="3">
    <source>
        <dbReference type="EMBL" id="SDT76258.1"/>
    </source>
</evidence>
<organism evidence="3 4">
    <name type="scientific">Actinoplanes derwentensis</name>
    <dbReference type="NCBI Taxonomy" id="113562"/>
    <lineage>
        <taxon>Bacteria</taxon>
        <taxon>Bacillati</taxon>
        <taxon>Actinomycetota</taxon>
        <taxon>Actinomycetes</taxon>
        <taxon>Micromonosporales</taxon>
        <taxon>Micromonosporaceae</taxon>
        <taxon>Actinoplanes</taxon>
    </lineage>
</organism>
<dbReference type="Proteomes" id="UP000198688">
    <property type="component" value="Chromosome I"/>
</dbReference>
<dbReference type="PROSITE" id="PS50093">
    <property type="entry name" value="PKD"/>
    <property type="match status" value="1"/>
</dbReference>